<evidence type="ECO:0000256" key="1">
    <source>
        <dbReference type="SAM" id="MobiDB-lite"/>
    </source>
</evidence>
<feature type="region of interest" description="Disordered" evidence="1">
    <location>
        <begin position="55"/>
        <end position="133"/>
    </location>
</feature>
<keyword evidence="2" id="KW-0472">Membrane</keyword>
<feature type="region of interest" description="Disordered" evidence="1">
    <location>
        <begin position="1"/>
        <end position="25"/>
    </location>
</feature>
<proteinExistence type="predicted"/>
<dbReference type="AlphaFoldDB" id="A0A7X6B7J1"/>
<dbReference type="RefSeq" id="WP_167918489.1">
    <property type="nucleotide sequence ID" value="NZ_JAATIT010000001.1"/>
</dbReference>
<dbReference type="Proteomes" id="UP000535078">
    <property type="component" value="Unassembled WGS sequence"/>
</dbReference>
<keyword evidence="4" id="KW-1185">Reference proteome</keyword>
<feature type="compositionally biased region" description="Pro residues" evidence="1">
    <location>
        <begin position="10"/>
        <end position="21"/>
    </location>
</feature>
<keyword evidence="2" id="KW-0812">Transmembrane</keyword>
<protein>
    <submittedName>
        <fullName evidence="3">Uncharacterized protein</fullName>
    </submittedName>
</protein>
<accession>A0A7X6B7J1</accession>
<comment type="caution">
    <text evidence="3">The sequence shown here is derived from an EMBL/GenBank/DDBJ whole genome shotgun (WGS) entry which is preliminary data.</text>
</comment>
<keyword evidence="2" id="KW-1133">Transmembrane helix</keyword>
<reference evidence="3 4" key="1">
    <citation type="submission" date="2020-03" db="EMBL/GenBank/DDBJ databases">
        <title>Genomic Encyclopedia of Type Strains, Phase IV (KMG-IV): sequencing the most valuable type-strain genomes for metagenomic binning, comparative biology and taxonomic classification.</title>
        <authorList>
            <person name="Goeker M."/>
        </authorList>
    </citation>
    <scope>NUCLEOTIDE SEQUENCE [LARGE SCALE GENOMIC DNA]</scope>
    <source>
        <strain evidence="3 4">DSM 25229</strain>
    </source>
</reference>
<dbReference type="EMBL" id="JAATIT010000001">
    <property type="protein sequence ID" value="NJB87976.1"/>
    <property type="molecule type" value="Genomic_DNA"/>
</dbReference>
<feature type="transmembrane region" description="Helical" evidence="2">
    <location>
        <begin position="31"/>
        <end position="51"/>
    </location>
</feature>
<evidence type="ECO:0000313" key="3">
    <source>
        <dbReference type="EMBL" id="NJB87976.1"/>
    </source>
</evidence>
<gene>
    <name evidence="3" type="ORF">GGR90_000128</name>
</gene>
<evidence type="ECO:0000256" key="2">
    <source>
        <dbReference type="SAM" id="Phobius"/>
    </source>
</evidence>
<name>A0A7X6B7J1_9SPHN</name>
<sequence>MSVRIDTPSAPKPQAAPPTPTAPVNDTMRRLQIGIAGVLTVLLLVGMAGLIGERARERAEGEVAATTEVKMPGEEPAVGAPLEELGVQPVSPSSSKDENAATSVKIPQAVAPAATVPDLEPDPELQRARQSKQ</sequence>
<evidence type="ECO:0000313" key="4">
    <source>
        <dbReference type="Proteomes" id="UP000535078"/>
    </source>
</evidence>
<organism evidence="3 4">
    <name type="scientific">Sphingopyxis italica</name>
    <dbReference type="NCBI Taxonomy" id="1129133"/>
    <lineage>
        <taxon>Bacteria</taxon>
        <taxon>Pseudomonadati</taxon>
        <taxon>Pseudomonadota</taxon>
        <taxon>Alphaproteobacteria</taxon>
        <taxon>Sphingomonadales</taxon>
        <taxon>Sphingomonadaceae</taxon>
        <taxon>Sphingopyxis</taxon>
    </lineage>
</organism>